<evidence type="ECO:0000256" key="1">
    <source>
        <dbReference type="SAM" id="MobiDB-lite"/>
    </source>
</evidence>
<evidence type="ECO:0000313" key="4">
    <source>
        <dbReference type="EMBL" id="CAE0781326.1"/>
    </source>
</evidence>
<organism evidence="3">
    <name type="scientific">Chrysotila carterae</name>
    <name type="common">Marine alga</name>
    <name type="synonym">Syracosphaera carterae</name>
    <dbReference type="NCBI Taxonomy" id="13221"/>
    <lineage>
        <taxon>Eukaryota</taxon>
        <taxon>Haptista</taxon>
        <taxon>Haptophyta</taxon>
        <taxon>Prymnesiophyceae</taxon>
        <taxon>Isochrysidales</taxon>
        <taxon>Isochrysidaceae</taxon>
        <taxon>Chrysotila</taxon>
    </lineage>
</organism>
<keyword evidence="2" id="KW-0812">Transmembrane</keyword>
<feature type="region of interest" description="Disordered" evidence="1">
    <location>
        <begin position="191"/>
        <end position="220"/>
    </location>
</feature>
<dbReference type="SUPFAM" id="SSF52540">
    <property type="entry name" value="P-loop containing nucleoside triphosphate hydrolases"/>
    <property type="match status" value="1"/>
</dbReference>
<evidence type="ECO:0000313" key="3">
    <source>
        <dbReference type="EMBL" id="CAE0781325.1"/>
    </source>
</evidence>
<dbReference type="AlphaFoldDB" id="A0A6T0CH52"/>
<sequence length="565" mass="60849">MVGTSARAAPKADLRFACACTLPLLIIGFTVWAEKMYMHASETHDAAQTGEARFLAMRLRSAANRATMNSTCPRELLYPSSSSSSSSSSSLLTTQSSSSSAALPLVPRLLSQSSSQPFSRSPPPSAVPRRTDAASAIPTLLIGAGFAASGLAALPTLLHRLPNACKPARASVGFWSELLRDGETQRIVGSDAHGQTAAQTNTKADTVARAQDHLQSQTQGDVQAQGQALVSSLSLSSAPLALPHACASTRERYLREIVKIMQPDGTRRCSIAWEISEQYASVAVGRRAICVPALIRYHFPEAKLLFLIGDPVSRALTQQALWRNGECRAKHTGKRLLSSSSKAGSKTLSCAAAGAQTQLSSELRCFRQCRLQPDSAFADLLECCSRCQKALHAELKCTGSKCPPLVIPNSLYSIFLPLWQSAFSCDRLLLMRRDDLFGKDLRSGHHPHATHPTHPGKAATAEGLNKLLRFIGAPLNASDVASLQRTRAPAEAAPTLRGNAITPQLLAGLVAYFSPFQEELSTLVEEHARCEKRERETRLNAKRFPTKTGKLAIRSKDAPRSPVAL</sequence>
<evidence type="ECO:0000256" key="2">
    <source>
        <dbReference type="SAM" id="Phobius"/>
    </source>
</evidence>
<dbReference type="InterPro" id="IPR027417">
    <property type="entry name" value="P-loop_NTPase"/>
</dbReference>
<proteinExistence type="predicted"/>
<keyword evidence="2" id="KW-1133">Transmembrane helix</keyword>
<evidence type="ECO:0008006" key="5">
    <source>
        <dbReference type="Google" id="ProtNLM"/>
    </source>
</evidence>
<dbReference type="Gene3D" id="3.40.50.300">
    <property type="entry name" value="P-loop containing nucleotide triphosphate hydrolases"/>
    <property type="match status" value="1"/>
</dbReference>
<feature type="region of interest" description="Disordered" evidence="1">
    <location>
        <begin position="112"/>
        <end position="131"/>
    </location>
</feature>
<gene>
    <name evidence="3" type="ORF">PCAR00345_LOCUS33989</name>
    <name evidence="4" type="ORF">PCAR00345_LOCUS33990</name>
</gene>
<name>A0A6T0CH52_CHRCT</name>
<dbReference type="EMBL" id="HBIZ01053121">
    <property type="protein sequence ID" value="CAE0781325.1"/>
    <property type="molecule type" value="Transcribed_RNA"/>
</dbReference>
<dbReference type="EMBL" id="HBIZ01053122">
    <property type="protein sequence ID" value="CAE0781326.1"/>
    <property type="molecule type" value="Transcribed_RNA"/>
</dbReference>
<keyword evidence="2" id="KW-0472">Membrane</keyword>
<accession>A0A6T0CH52</accession>
<feature type="transmembrane region" description="Helical" evidence="2">
    <location>
        <begin position="14"/>
        <end position="33"/>
    </location>
</feature>
<reference evidence="3" key="1">
    <citation type="submission" date="2021-01" db="EMBL/GenBank/DDBJ databases">
        <authorList>
            <person name="Corre E."/>
            <person name="Pelletier E."/>
            <person name="Niang G."/>
            <person name="Scheremetjew M."/>
            <person name="Finn R."/>
            <person name="Kale V."/>
            <person name="Holt S."/>
            <person name="Cochrane G."/>
            <person name="Meng A."/>
            <person name="Brown T."/>
            <person name="Cohen L."/>
        </authorList>
    </citation>
    <scope>NUCLEOTIDE SEQUENCE</scope>
    <source>
        <strain evidence="3">CCMP645</strain>
    </source>
</reference>
<protein>
    <recommendedName>
        <fullName evidence="5">Transmembrane protein</fullName>
    </recommendedName>
</protein>